<dbReference type="Gene3D" id="3.90.79.20">
    <property type="match status" value="1"/>
</dbReference>
<comment type="catalytic activity">
    <reaction evidence="9">
        <text>a 5'-end NAD(+)-phospho-ribonucleoside in mRNA + H2O = a 5'-end phospho-adenosine-phospho-ribonucleoside in mRNA + beta-nicotinamide D-ribonucleotide + 2 H(+)</text>
        <dbReference type="Rhea" id="RHEA:60876"/>
        <dbReference type="Rhea" id="RHEA-COMP:15698"/>
        <dbReference type="Rhea" id="RHEA-COMP:15719"/>
        <dbReference type="ChEBI" id="CHEBI:14649"/>
        <dbReference type="ChEBI" id="CHEBI:15377"/>
        <dbReference type="ChEBI" id="CHEBI:15378"/>
        <dbReference type="ChEBI" id="CHEBI:144029"/>
        <dbReference type="ChEBI" id="CHEBI:144051"/>
    </reaction>
    <physiologicalReaction direction="left-to-right" evidence="9">
        <dbReference type="Rhea" id="RHEA:60877"/>
    </physiologicalReaction>
</comment>
<dbReference type="Pfam" id="PF09297">
    <property type="entry name" value="Zn_ribbon_NUD"/>
    <property type="match status" value="1"/>
</dbReference>
<organism evidence="12 13">
    <name type="scientific">Rhodobacter aestuarii</name>
    <dbReference type="NCBI Taxonomy" id="453582"/>
    <lineage>
        <taxon>Bacteria</taxon>
        <taxon>Pseudomonadati</taxon>
        <taxon>Pseudomonadota</taxon>
        <taxon>Alphaproteobacteria</taxon>
        <taxon>Rhodobacterales</taxon>
        <taxon>Rhodobacter group</taxon>
        <taxon>Rhodobacter</taxon>
    </lineage>
</organism>
<keyword evidence="6 10" id="KW-0378">Hydrolase</keyword>
<dbReference type="Pfam" id="PF09296">
    <property type="entry name" value="NUDIX-like"/>
    <property type="match status" value="1"/>
</dbReference>
<evidence type="ECO:0000313" key="12">
    <source>
        <dbReference type="EMBL" id="SIS65027.1"/>
    </source>
</evidence>
<sequence>MAAQQKEAMAFVGAGGLAGLERAAHLRSDTVALAEMAAQPRARFVAFCQGAALLAPEGAAPDKVVGAGLQALGPEDSLVQGAGAPIFLGLAEGAPVFALSLPEGAAAPEGSDWADLRGVLPRLDPRAGEIAATARALIAWHQSHQFCSTCGGPSVLAQGGWQRLCPSCGASHFPRTDPVVIMRITRGDSVLLARSPGWPEGMYSCPAGFMEPGETPAMAVRREVLEETGVQVGAVRFLAAQPWPFPGSLMLGCAGEATSEAITLDPAEIEAALWVPRNRLARIYAGEDPEIRAARPGTVARWMLSDWLFPDVTADN</sequence>
<dbReference type="InterPro" id="IPR000086">
    <property type="entry name" value="NUDIX_hydrolase_dom"/>
</dbReference>
<dbReference type="CDD" id="cd03429">
    <property type="entry name" value="NUDIX_NADH_pyrophosphatase_Nudt13"/>
    <property type="match status" value="1"/>
</dbReference>
<dbReference type="EC" id="3.6.1.22" evidence="4"/>
<evidence type="ECO:0000256" key="4">
    <source>
        <dbReference type="ARBA" id="ARBA00012381"/>
    </source>
</evidence>
<dbReference type="InterPro" id="IPR049734">
    <property type="entry name" value="NudC-like_C"/>
</dbReference>
<evidence type="ECO:0000256" key="9">
    <source>
        <dbReference type="ARBA" id="ARBA00023679"/>
    </source>
</evidence>
<dbReference type="InterPro" id="IPR050241">
    <property type="entry name" value="NAD-cap_RNA_hydrolase_NudC"/>
</dbReference>
<evidence type="ECO:0000256" key="6">
    <source>
        <dbReference type="ARBA" id="ARBA00022801"/>
    </source>
</evidence>
<dbReference type="PROSITE" id="PS00893">
    <property type="entry name" value="NUDIX_BOX"/>
    <property type="match status" value="1"/>
</dbReference>
<evidence type="ECO:0000256" key="3">
    <source>
        <dbReference type="ARBA" id="ARBA00009595"/>
    </source>
</evidence>
<evidence type="ECO:0000256" key="1">
    <source>
        <dbReference type="ARBA" id="ARBA00001946"/>
    </source>
</evidence>
<dbReference type="PANTHER" id="PTHR42904">
    <property type="entry name" value="NUDIX HYDROLASE, NUDC SUBFAMILY"/>
    <property type="match status" value="1"/>
</dbReference>
<dbReference type="Proteomes" id="UP000186221">
    <property type="component" value="Unassembled WGS sequence"/>
</dbReference>
<dbReference type="RefSeq" id="WP_245826452.1">
    <property type="nucleotide sequence ID" value="NZ_FTOG01000003.1"/>
</dbReference>
<reference evidence="13" key="1">
    <citation type="submission" date="2017-01" db="EMBL/GenBank/DDBJ databases">
        <authorList>
            <person name="Varghese N."/>
            <person name="Submissions S."/>
        </authorList>
    </citation>
    <scope>NUCLEOTIDE SEQUENCE [LARGE SCALE GENOMIC DNA]</scope>
    <source>
        <strain evidence="13">DSM 19945</strain>
    </source>
</reference>
<evidence type="ECO:0000256" key="7">
    <source>
        <dbReference type="ARBA" id="ARBA00022842"/>
    </source>
</evidence>
<dbReference type="InterPro" id="IPR020084">
    <property type="entry name" value="NUDIX_hydrolase_CS"/>
</dbReference>
<evidence type="ECO:0000256" key="8">
    <source>
        <dbReference type="ARBA" id="ARBA00023027"/>
    </source>
</evidence>
<accession>A0A1N7KTZ7</accession>
<protein>
    <recommendedName>
        <fullName evidence="4">NAD(+) diphosphatase</fullName>
        <ecNumber evidence="4">3.6.1.22</ecNumber>
    </recommendedName>
</protein>
<gene>
    <name evidence="12" type="ORF">SAMN05421580_10343</name>
</gene>
<comment type="similarity">
    <text evidence="3">Belongs to the Nudix hydrolase family. NudC subfamily.</text>
</comment>
<dbReference type="EMBL" id="FTOG01000003">
    <property type="protein sequence ID" value="SIS65027.1"/>
    <property type="molecule type" value="Genomic_DNA"/>
</dbReference>
<dbReference type="GO" id="GO:0019677">
    <property type="term" value="P:NAD+ catabolic process"/>
    <property type="evidence" value="ECO:0007669"/>
    <property type="project" value="TreeGrafter"/>
</dbReference>
<dbReference type="AlphaFoldDB" id="A0A1N7KTZ7"/>
<keyword evidence="8" id="KW-0520">NAD</keyword>
<dbReference type="NCBIfam" id="NF001299">
    <property type="entry name" value="PRK00241.1"/>
    <property type="match status" value="1"/>
</dbReference>
<dbReference type="GO" id="GO:0035529">
    <property type="term" value="F:NADH pyrophosphatase activity"/>
    <property type="evidence" value="ECO:0007669"/>
    <property type="project" value="TreeGrafter"/>
</dbReference>
<keyword evidence="5" id="KW-0479">Metal-binding</keyword>
<dbReference type="InterPro" id="IPR020476">
    <property type="entry name" value="Nudix_hydrolase"/>
</dbReference>
<dbReference type="PANTHER" id="PTHR42904:SF6">
    <property type="entry name" value="NAD-CAPPED RNA HYDROLASE NUDT12"/>
    <property type="match status" value="1"/>
</dbReference>
<dbReference type="PROSITE" id="PS51462">
    <property type="entry name" value="NUDIX"/>
    <property type="match status" value="1"/>
</dbReference>
<dbReference type="InterPro" id="IPR015376">
    <property type="entry name" value="Znr_NADH_PPase"/>
</dbReference>
<evidence type="ECO:0000256" key="2">
    <source>
        <dbReference type="ARBA" id="ARBA00001947"/>
    </source>
</evidence>
<comment type="cofactor">
    <cofactor evidence="2">
        <name>Zn(2+)</name>
        <dbReference type="ChEBI" id="CHEBI:29105"/>
    </cofactor>
</comment>
<name>A0A1N7KTZ7_9RHOB</name>
<evidence type="ECO:0000256" key="10">
    <source>
        <dbReference type="RuleBase" id="RU003476"/>
    </source>
</evidence>
<keyword evidence="7" id="KW-0460">Magnesium</keyword>
<feature type="domain" description="Nudix hydrolase" evidence="11">
    <location>
        <begin position="174"/>
        <end position="305"/>
    </location>
</feature>
<evidence type="ECO:0000313" key="13">
    <source>
        <dbReference type="Proteomes" id="UP000186221"/>
    </source>
</evidence>
<dbReference type="PRINTS" id="PR00502">
    <property type="entry name" value="NUDIXFAMILY"/>
</dbReference>
<dbReference type="Pfam" id="PF00293">
    <property type="entry name" value="NUDIX"/>
    <property type="match status" value="1"/>
</dbReference>
<comment type="cofactor">
    <cofactor evidence="1">
        <name>Mg(2+)</name>
        <dbReference type="ChEBI" id="CHEBI:18420"/>
    </cofactor>
</comment>
<dbReference type="InterPro" id="IPR015797">
    <property type="entry name" value="NUDIX_hydrolase-like_dom_sf"/>
</dbReference>
<dbReference type="GO" id="GO:0005829">
    <property type="term" value="C:cytosol"/>
    <property type="evidence" value="ECO:0007669"/>
    <property type="project" value="TreeGrafter"/>
</dbReference>
<dbReference type="SUPFAM" id="SSF55811">
    <property type="entry name" value="Nudix"/>
    <property type="match status" value="1"/>
</dbReference>
<proteinExistence type="inferred from homology"/>
<dbReference type="GO" id="GO:0006742">
    <property type="term" value="P:NADP+ catabolic process"/>
    <property type="evidence" value="ECO:0007669"/>
    <property type="project" value="TreeGrafter"/>
</dbReference>
<evidence type="ECO:0000256" key="5">
    <source>
        <dbReference type="ARBA" id="ARBA00022723"/>
    </source>
</evidence>
<dbReference type="STRING" id="453582.SAMN05421580_10343"/>
<dbReference type="Gene3D" id="3.90.79.10">
    <property type="entry name" value="Nucleoside Triphosphate Pyrophosphohydrolase"/>
    <property type="match status" value="1"/>
</dbReference>
<keyword evidence="13" id="KW-1185">Reference proteome</keyword>
<evidence type="ECO:0000259" key="11">
    <source>
        <dbReference type="PROSITE" id="PS51462"/>
    </source>
</evidence>
<dbReference type="InterPro" id="IPR015375">
    <property type="entry name" value="NADH_PPase-like_N"/>
</dbReference>
<dbReference type="GO" id="GO:0046872">
    <property type="term" value="F:metal ion binding"/>
    <property type="evidence" value="ECO:0007669"/>
    <property type="project" value="UniProtKB-KW"/>
</dbReference>